<keyword evidence="6" id="KW-1185">Reference proteome</keyword>
<name>A0A853G4T5_9BURK</name>
<accession>A0A853G4T5</accession>
<evidence type="ECO:0000256" key="1">
    <source>
        <dbReference type="ARBA" id="ARBA00022448"/>
    </source>
</evidence>
<organism evidence="5 6">
    <name type="scientific">Parapusillimonas granuli</name>
    <dbReference type="NCBI Taxonomy" id="380911"/>
    <lineage>
        <taxon>Bacteria</taxon>
        <taxon>Pseudomonadati</taxon>
        <taxon>Pseudomonadota</taxon>
        <taxon>Betaproteobacteria</taxon>
        <taxon>Burkholderiales</taxon>
        <taxon>Alcaligenaceae</taxon>
        <taxon>Parapusillimonas</taxon>
    </lineage>
</organism>
<dbReference type="AlphaFoldDB" id="A0A853G4T5"/>
<evidence type="ECO:0000313" key="5">
    <source>
        <dbReference type="EMBL" id="NYT49731.1"/>
    </source>
</evidence>
<dbReference type="PANTHER" id="PTHR45772:SF9">
    <property type="entry name" value="CONSERVED COMPONENT OF ABC TRANSPORTER FOR NATURAL AMINO ACIDS"/>
    <property type="match status" value="1"/>
</dbReference>
<keyword evidence="3 5" id="KW-0067">ATP-binding</keyword>
<dbReference type="RefSeq" id="WP_180155041.1">
    <property type="nucleotide sequence ID" value="NZ_JACCEM010000005.1"/>
</dbReference>
<protein>
    <submittedName>
        <fullName evidence="5">ABC transporter ATP-binding protein</fullName>
    </submittedName>
</protein>
<dbReference type="Gene3D" id="3.40.50.300">
    <property type="entry name" value="P-loop containing nucleotide triphosphate hydrolases"/>
    <property type="match status" value="1"/>
</dbReference>
<dbReference type="Pfam" id="PF00005">
    <property type="entry name" value="ABC_tran"/>
    <property type="match status" value="1"/>
</dbReference>
<proteinExistence type="predicted"/>
<feature type="domain" description="ABC transporter" evidence="4">
    <location>
        <begin position="10"/>
        <end position="257"/>
    </location>
</feature>
<dbReference type="SUPFAM" id="SSF52540">
    <property type="entry name" value="P-loop containing nucleoside triphosphate hydrolases"/>
    <property type="match status" value="1"/>
</dbReference>
<dbReference type="GO" id="GO:0005524">
    <property type="term" value="F:ATP binding"/>
    <property type="evidence" value="ECO:0007669"/>
    <property type="project" value="UniProtKB-KW"/>
</dbReference>
<sequence>MTADNTPALLELINVGKSFGGLHAVREVSMQVRAATIHALIGPNGAGKTTTFNLINGILPVSAGRILFQGADITGWPVHRLAAAGIARTFQTPQLFDEMTVIETVMCGCHLRGRLGPLRSMFSLGGKRLEERAILDHAVELLQRVGLHELMDEKAANLSYGHRRVLEVARALGTNPKLLLLDEVAAGLNPTETQYIAGLIRQFAADGMAILLVEHDMRFVMEMSHKVTVLNFGEILAEGLPEDVASDPSVIEAYIGNWEE</sequence>
<gene>
    <name evidence="5" type="ORF">H0A72_10480</name>
</gene>
<dbReference type="InterPro" id="IPR003439">
    <property type="entry name" value="ABC_transporter-like_ATP-bd"/>
</dbReference>
<evidence type="ECO:0000256" key="3">
    <source>
        <dbReference type="ARBA" id="ARBA00022840"/>
    </source>
</evidence>
<dbReference type="Proteomes" id="UP000559809">
    <property type="component" value="Unassembled WGS sequence"/>
</dbReference>
<dbReference type="InterPro" id="IPR051120">
    <property type="entry name" value="ABC_AA/LPS_Transport"/>
</dbReference>
<dbReference type="GO" id="GO:0005886">
    <property type="term" value="C:plasma membrane"/>
    <property type="evidence" value="ECO:0007669"/>
    <property type="project" value="TreeGrafter"/>
</dbReference>
<dbReference type="GO" id="GO:0016887">
    <property type="term" value="F:ATP hydrolysis activity"/>
    <property type="evidence" value="ECO:0007669"/>
    <property type="project" value="InterPro"/>
</dbReference>
<dbReference type="InterPro" id="IPR032823">
    <property type="entry name" value="BCA_ABC_TP_C"/>
</dbReference>
<dbReference type="PANTHER" id="PTHR45772">
    <property type="entry name" value="CONSERVED COMPONENT OF ABC TRANSPORTER FOR NATURAL AMINO ACIDS-RELATED"/>
    <property type="match status" value="1"/>
</dbReference>
<evidence type="ECO:0000256" key="2">
    <source>
        <dbReference type="ARBA" id="ARBA00022741"/>
    </source>
</evidence>
<evidence type="ECO:0000259" key="4">
    <source>
        <dbReference type="PROSITE" id="PS50893"/>
    </source>
</evidence>
<comment type="caution">
    <text evidence="5">The sequence shown here is derived from an EMBL/GenBank/DDBJ whole genome shotgun (WGS) entry which is preliminary data.</text>
</comment>
<dbReference type="CDD" id="cd03219">
    <property type="entry name" value="ABC_Mj1267_LivG_branched"/>
    <property type="match status" value="1"/>
</dbReference>
<dbReference type="FunFam" id="3.40.50.300:FF:000421">
    <property type="entry name" value="Branched-chain amino acid ABC transporter ATP-binding protein"/>
    <property type="match status" value="1"/>
</dbReference>
<dbReference type="EMBL" id="JACCEM010000005">
    <property type="protein sequence ID" value="NYT49731.1"/>
    <property type="molecule type" value="Genomic_DNA"/>
</dbReference>
<keyword evidence="1" id="KW-0813">Transport</keyword>
<reference evidence="5 6" key="1">
    <citation type="submission" date="2020-07" db="EMBL/GenBank/DDBJ databases">
        <title>Taxonomic revisions and descriptions of new bacterial species based on genomic comparisons in the high-G+C-content subgroup of the family Alcaligenaceae.</title>
        <authorList>
            <person name="Szabo A."/>
            <person name="Felfoldi T."/>
        </authorList>
    </citation>
    <scope>NUCLEOTIDE SEQUENCE [LARGE SCALE GENOMIC DNA]</scope>
    <source>
        <strain evidence="5 6">LMG 24012</strain>
    </source>
</reference>
<dbReference type="InterPro" id="IPR027417">
    <property type="entry name" value="P-loop_NTPase"/>
</dbReference>
<dbReference type="PROSITE" id="PS50893">
    <property type="entry name" value="ABC_TRANSPORTER_2"/>
    <property type="match status" value="1"/>
</dbReference>
<dbReference type="Pfam" id="PF12399">
    <property type="entry name" value="BCA_ABC_TP_C"/>
    <property type="match status" value="1"/>
</dbReference>
<evidence type="ECO:0000313" key="6">
    <source>
        <dbReference type="Proteomes" id="UP000559809"/>
    </source>
</evidence>
<keyword evidence="2" id="KW-0547">Nucleotide-binding</keyword>